<dbReference type="OrthoDB" id="206608at2759"/>
<dbReference type="PROSITE" id="PS50297">
    <property type="entry name" value="ANK_REP_REGION"/>
    <property type="match status" value="1"/>
</dbReference>
<dbReference type="SUPFAM" id="SSF48403">
    <property type="entry name" value="Ankyrin repeat"/>
    <property type="match status" value="1"/>
</dbReference>
<gene>
    <name evidence="4" type="ORF">TrRE_jg11857</name>
</gene>
<keyword evidence="1" id="KW-0677">Repeat</keyword>
<feature type="non-terminal residue" evidence="4">
    <location>
        <position position="137"/>
    </location>
</feature>
<dbReference type="PROSITE" id="PS50088">
    <property type="entry name" value="ANK_REPEAT"/>
    <property type="match status" value="1"/>
</dbReference>
<dbReference type="Gene3D" id="1.25.40.20">
    <property type="entry name" value="Ankyrin repeat-containing domain"/>
    <property type="match status" value="1"/>
</dbReference>
<dbReference type="Proteomes" id="UP001165082">
    <property type="component" value="Unassembled WGS sequence"/>
</dbReference>
<comment type="caution">
    <text evidence="4">The sequence shown here is derived from an EMBL/GenBank/DDBJ whole genome shotgun (WGS) entry which is preliminary data.</text>
</comment>
<evidence type="ECO:0000313" key="5">
    <source>
        <dbReference type="Proteomes" id="UP001165082"/>
    </source>
</evidence>
<keyword evidence="2 3" id="KW-0040">ANK repeat</keyword>
<dbReference type="EMBL" id="BRXZ01003201">
    <property type="protein sequence ID" value="GMH49686.1"/>
    <property type="molecule type" value="Genomic_DNA"/>
</dbReference>
<dbReference type="InterPro" id="IPR002110">
    <property type="entry name" value="Ankyrin_rpt"/>
</dbReference>
<dbReference type="PANTHER" id="PTHR24171">
    <property type="entry name" value="ANKYRIN REPEAT DOMAIN-CONTAINING PROTEIN 39-RELATED"/>
    <property type="match status" value="1"/>
</dbReference>
<evidence type="ECO:0000256" key="3">
    <source>
        <dbReference type="PROSITE-ProRule" id="PRU00023"/>
    </source>
</evidence>
<evidence type="ECO:0000313" key="4">
    <source>
        <dbReference type="EMBL" id="GMH49686.1"/>
    </source>
</evidence>
<dbReference type="AlphaFoldDB" id="A0A9W6ZCB4"/>
<reference evidence="4" key="1">
    <citation type="submission" date="2022-07" db="EMBL/GenBank/DDBJ databases">
        <title>Genome analysis of Parmales, a sister group of diatoms, reveals the evolutionary specialization of diatoms from phago-mixotrophs to photoautotrophs.</title>
        <authorList>
            <person name="Ban H."/>
            <person name="Sato S."/>
            <person name="Yoshikawa S."/>
            <person name="Kazumasa Y."/>
            <person name="Nakamura Y."/>
            <person name="Ichinomiya M."/>
            <person name="Saitoh K."/>
            <person name="Sato N."/>
            <person name="Blanc-Mathieu R."/>
            <person name="Endo H."/>
            <person name="Kuwata A."/>
            <person name="Ogata H."/>
        </authorList>
    </citation>
    <scope>NUCLEOTIDE SEQUENCE</scope>
</reference>
<sequence>MYNWLSQQASSLGVDTSGIDNLVNSIGESIAPVAGPNQKALQLLSHKNESGYFSLLQTGSIHITSVLQDSKQTQSIHIAASHNCQEVLKHCIDQGVDRDLKDSRGDTPLHHAARGGQLEATKYLVKAQADVAARNQE</sequence>
<dbReference type="SMART" id="SM00248">
    <property type="entry name" value="ANK"/>
    <property type="match status" value="2"/>
</dbReference>
<feature type="repeat" description="ANK" evidence="3">
    <location>
        <begin position="104"/>
        <end position="136"/>
    </location>
</feature>
<name>A0A9W6ZCB4_9STRA</name>
<evidence type="ECO:0000256" key="1">
    <source>
        <dbReference type="ARBA" id="ARBA00022737"/>
    </source>
</evidence>
<proteinExistence type="predicted"/>
<accession>A0A9W6ZCB4</accession>
<evidence type="ECO:0000256" key="2">
    <source>
        <dbReference type="ARBA" id="ARBA00023043"/>
    </source>
</evidence>
<dbReference type="InterPro" id="IPR036770">
    <property type="entry name" value="Ankyrin_rpt-contain_sf"/>
</dbReference>
<keyword evidence="5" id="KW-1185">Reference proteome</keyword>
<organism evidence="4 5">
    <name type="scientific">Triparma retinervis</name>
    <dbReference type="NCBI Taxonomy" id="2557542"/>
    <lineage>
        <taxon>Eukaryota</taxon>
        <taxon>Sar</taxon>
        <taxon>Stramenopiles</taxon>
        <taxon>Ochrophyta</taxon>
        <taxon>Bolidophyceae</taxon>
        <taxon>Parmales</taxon>
        <taxon>Triparmaceae</taxon>
        <taxon>Triparma</taxon>
    </lineage>
</organism>
<dbReference type="PANTHER" id="PTHR24171:SF9">
    <property type="entry name" value="ANKYRIN REPEAT DOMAIN-CONTAINING PROTEIN 39"/>
    <property type="match status" value="1"/>
</dbReference>
<dbReference type="Pfam" id="PF12796">
    <property type="entry name" value="Ank_2"/>
    <property type="match status" value="1"/>
</dbReference>
<protein>
    <submittedName>
        <fullName evidence="4">Uncharacterized protein</fullName>
    </submittedName>
</protein>